<dbReference type="Proteomes" id="UP000829420">
    <property type="component" value="Chromosome"/>
</dbReference>
<evidence type="ECO:0000313" key="2">
    <source>
        <dbReference type="Proteomes" id="UP000829420"/>
    </source>
</evidence>
<accession>A0ACD3Y5T2</accession>
<protein>
    <submittedName>
        <fullName evidence="1">Uncharacterized protein</fullName>
    </submittedName>
</protein>
<gene>
    <name evidence="1" type="ORF">MNY70_09730</name>
</gene>
<evidence type="ECO:0000313" key="1">
    <source>
        <dbReference type="EMBL" id="UNH37799.1"/>
    </source>
</evidence>
<keyword evidence="2" id="KW-1185">Reference proteome</keyword>
<reference evidence="1" key="1">
    <citation type="submission" date="2022-03" db="EMBL/GenBank/DDBJ databases">
        <title>ESBL-producing Moellerella wisconsensis and Escherichia marmotae isolated from wild game meat.</title>
        <authorList>
            <person name="Biggel M."/>
        </authorList>
    </citation>
    <scope>NUCLEOTIDE SEQUENCE</scope>
    <source>
        <strain evidence="1">W1</strain>
    </source>
</reference>
<proteinExistence type="predicted"/>
<name>A0ACD3Y5T2_9GAMM</name>
<dbReference type="EMBL" id="CP093255">
    <property type="protein sequence ID" value="UNH37799.1"/>
    <property type="molecule type" value="Genomic_DNA"/>
</dbReference>
<organism evidence="1 2">
    <name type="scientific">Moellerella wisconsensis</name>
    <dbReference type="NCBI Taxonomy" id="158849"/>
    <lineage>
        <taxon>Bacteria</taxon>
        <taxon>Pseudomonadati</taxon>
        <taxon>Pseudomonadota</taxon>
        <taxon>Gammaproteobacteria</taxon>
        <taxon>Enterobacterales</taxon>
        <taxon>Morganellaceae</taxon>
        <taxon>Moellerella</taxon>
    </lineage>
</organism>
<sequence>MSNVTSKSYKLTKQVISEIAELSKSLNIPQGKIIEDAIAYYTGHLVKNFSKQDDNLPFCIDEDFKPQCNPEHLNEIKNMELNSFIILKLKFSGHSSSYYCALKVKELNVFGGIAEFKGIRPGEAHKTFNTFDMYKGTKIAFRFADVCDSLSPSDIELRGGEERLYYNY</sequence>